<organism evidence="1 2">
    <name type="scientific">Marasmiellus scandens</name>
    <dbReference type="NCBI Taxonomy" id="2682957"/>
    <lineage>
        <taxon>Eukaryota</taxon>
        <taxon>Fungi</taxon>
        <taxon>Dikarya</taxon>
        <taxon>Basidiomycota</taxon>
        <taxon>Agaricomycotina</taxon>
        <taxon>Agaricomycetes</taxon>
        <taxon>Agaricomycetidae</taxon>
        <taxon>Agaricales</taxon>
        <taxon>Marasmiineae</taxon>
        <taxon>Omphalotaceae</taxon>
        <taxon>Marasmiellus</taxon>
    </lineage>
</organism>
<dbReference type="Proteomes" id="UP001498398">
    <property type="component" value="Unassembled WGS sequence"/>
</dbReference>
<evidence type="ECO:0008006" key="3">
    <source>
        <dbReference type="Google" id="ProtNLM"/>
    </source>
</evidence>
<sequence length="851" mass="95332">MLPSVGTPSKSKVNENWSSGWWDFYPLIEQPRPPVEWSNSSVIFTAHAAQPLVVARHFSSSKQFTLHSPNPINSKPASYHPPSIITASPDDQWLFAFFPGKDMDGVSCLWKRGFEVDNWAVQEFWTYSAQAGVVSADWLGVPREWNPHPVTGIPIRNPHRGPKTPASNPNLVLVTQDHCLTLCYLRHYSPTLKMLRCSLLNSNDAAENVPRQFTDSQTDAGSIRICINACVGIPYNDSSLVVATRSQTFPLQVLPSNHSQFSSMDLSMPLEPEVQSDPLLDIREECIEESGIELCEVQLKFDGAVMRLSAEPMTSIQDNSERLKDMHFVHNAASPKSTPSMYMVASFLDFDDYSSLPKSSLKSYSFSKDAAPGKKSWKWRHESTRSFDNRVVGFIVPSKQVGSHPGLLAGLYDTSGSHKRKARQFSIGGTRRLKVPDLQDDEQWNHPALTFPGLRGGRDLPTNVSLSPNDALFCTISSSLWTSQTSIHRAPEYLGHPTPTDGVVSSFISSKLAAAVVSRCSTGDLTHILSMQTFPSNEVVDIMYNTFSILDRCEGVPWIAQIGLCLEVYRSRAHHTKSELERKRYTDKWQTLHDICSVAACNAIFEECKLRIENIMDIEIVWQLIDLSGWIVTLLERLMKECVLSFDFGAGHDTKAKPLDASIFLHLTHPIALRTLRTTVNSMKRFRQIIDGLTPKSENTQIAKDALVDIIDYAGVDVSGLEEILDKFSQAMNDIDERDVRRGLAACQPTPAMQSRLQGLVKTISESHILHKARLFIKPYELVDGVPQPLNKKEKTRDVVLKGILLYRTAGMKCLRCGGKSELGKESRPRVWDKMWNRRCICAGEWGINTT</sequence>
<keyword evidence="2" id="KW-1185">Reference proteome</keyword>
<gene>
    <name evidence="1" type="ORF">VKT23_004282</name>
</gene>
<accession>A0ABR1JZH1</accession>
<reference evidence="1 2" key="1">
    <citation type="submission" date="2024-01" db="EMBL/GenBank/DDBJ databases">
        <title>A draft genome for the cacao thread blight pathogen Marasmiellus scandens.</title>
        <authorList>
            <person name="Baruah I.K."/>
            <person name="Leung J."/>
            <person name="Bukari Y."/>
            <person name="Amoako-Attah I."/>
            <person name="Meinhardt L.W."/>
            <person name="Bailey B.A."/>
            <person name="Cohen S.P."/>
        </authorList>
    </citation>
    <scope>NUCLEOTIDE SEQUENCE [LARGE SCALE GENOMIC DNA]</scope>
    <source>
        <strain evidence="1 2">GH-19</strain>
    </source>
</reference>
<dbReference type="EMBL" id="JBANRG010000004">
    <property type="protein sequence ID" value="KAK7467224.1"/>
    <property type="molecule type" value="Genomic_DNA"/>
</dbReference>
<protein>
    <recommendedName>
        <fullName evidence="3">Mediator of RNA polymerase II transcription subunit 16</fullName>
    </recommendedName>
</protein>
<comment type="caution">
    <text evidence="1">The sequence shown here is derived from an EMBL/GenBank/DDBJ whole genome shotgun (WGS) entry which is preliminary data.</text>
</comment>
<evidence type="ECO:0000313" key="1">
    <source>
        <dbReference type="EMBL" id="KAK7467224.1"/>
    </source>
</evidence>
<evidence type="ECO:0000313" key="2">
    <source>
        <dbReference type="Proteomes" id="UP001498398"/>
    </source>
</evidence>
<proteinExistence type="predicted"/>
<name>A0ABR1JZH1_9AGAR</name>